<evidence type="ECO:0000256" key="1">
    <source>
        <dbReference type="SAM" id="Phobius"/>
    </source>
</evidence>
<keyword evidence="1" id="KW-1133">Transmembrane helix</keyword>
<organism evidence="4 5">
    <name type="scientific">Microbulbifer celer</name>
    <dbReference type="NCBI Taxonomy" id="435905"/>
    <lineage>
        <taxon>Bacteria</taxon>
        <taxon>Pseudomonadati</taxon>
        <taxon>Pseudomonadota</taxon>
        <taxon>Gammaproteobacteria</taxon>
        <taxon>Cellvibrionales</taxon>
        <taxon>Microbulbiferaceae</taxon>
        <taxon>Microbulbifer</taxon>
    </lineage>
</organism>
<proteinExistence type="predicted"/>
<dbReference type="PANTHER" id="PTHR43751:SF3">
    <property type="entry name" value="SULFATASE N-TERMINAL DOMAIN-CONTAINING PROTEIN"/>
    <property type="match status" value="1"/>
</dbReference>
<name>A0ABW3U5U4_9GAMM</name>
<dbReference type="InterPro" id="IPR000917">
    <property type="entry name" value="Sulfatase_N"/>
</dbReference>
<feature type="transmembrane region" description="Helical" evidence="1">
    <location>
        <begin position="133"/>
        <end position="153"/>
    </location>
</feature>
<feature type="transmembrane region" description="Helical" evidence="1">
    <location>
        <begin position="82"/>
        <end position="105"/>
    </location>
</feature>
<dbReference type="RefSeq" id="WP_230436327.1">
    <property type="nucleotide sequence ID" value="NZ_CP087715.1"/>
</dbReference>
<feature type="transmembrane region" description="Helical" evidence="1">
    <location>
        <begin position="12"/>
        <end position="37"/>
    </location>
</feature>
<dbReference type="InterPro" id="IPR012159">
    <property type="entry name" value="YejM-like"/>
</dbReference>
<keyword evidence="1" id="KW-0812">Transmembrane</keyword>
<dbReference type="Pfam" id="PF11893">
    <property type="entry name" value="DUF3413"/>
    <property type="match status" value="1"/>
</dbReference>
<sequence length="622" mass="70601">MPRSTVASRRDAFNWVIWFTFANGLFALLLGLLYIQWIDIADIVTATYVSVLYPGQFTIIAWLAGLPLLLLSLLLPFPLTRVLAVTVATAGISILAVDTVVYSLYRFHLSSFVLELALGAGGQAFTLSPTTQAVAIGAGLIILLLEVGLAALLKHYRPRARWARLAFAGMFASQLCAHGWHAWADANYDTRITSVTRHLPLYHAATGKRLMKKWGLVDPQRARGNQGSVKLEGARRGRLNYPAAPMQCSPPEPPMNLLIVVMDSVRWDLLEQQTMPTLWDLRSSSQVFTQHFSNGNATKPGLFTLFYGIPASYWDAFSTAGQPPVMIERMQALGYDTKVLASATLVSPAFDRNIFSSIDNLRLETPGKKPWQRDARITRDWLDYMEQRAQQKAENPFFGFLFYDTTHGYEVPEDYPKFEPYWDVNRFELDNDFDPTPFLNAYRTAGHYVDNQLRQVIDDLRKRDLLENTIVVVTSDHGEEFNEHRKNYWGHGSNFGDYQLHVPLVIHWPGKQPHTYHHRTQHFDVAPALVRNALGCEATSPKAFSSDYGLFNKGRLGWNMSHSYMDYALLMPEYHLVKHASGTVELLDTRTLEPEKNRHIPGNVIQEVLQEMSRFYQSEGEK</sequence>
<protein>
    <submittedName>
        <fullName evidence="4">DUF3413 domain-containing protein</fullName>
    </submittedName>
</protein>
<dbReference type="EMBL" id="JBHTLR010000005">
    <property type="protein sequence ID" value="MFD1215879.1"/>
    <property type="molecule type" value="Genomic_DNA"/>
</dbReference>
<keyword evidence="1" id="KW-0472">Membrane</keyword>
<evidence type="ECO:0000259" key="3">
    <source>
        <dbReference type="Pfam" id="PF11893"/>
    </source>
</evidence>
<dbReference type="CDD" id="cd16148">
    <property type="entry name" value="sulfatase_like"/>
    <property type="match status" value="1"/>
</dbReference>
<evidence type="ECO:0000313" key="4">
    <source>
        <dbReference type="EMBL" id="MFD1215879.1"/>
    </source>
</evidence>
<evidence type="ECO:0000259" key="2">
    <source>
        <dbReference type="Pfam" id="PF00884"/>
    </source>
</evidence>
<accession>A0ABW3U5U4</accession>
<dbReference type="PANTHER" id="PTHR43751">
    <property type="entry name" value="SULFATASE"/>
    <property type="match status" value="1"/>
</dbReference>
<dbReference type="InterPro" id="IPR017850">
    <property type="entry name" value="Alkaline_phosphatase_core_sf"/>
</dbReference>
<dbReference type="Proteomes" id="UP001597264">
    <property type="component" value="Unassembled WGS sequence"/>
</dbReference>
<feature type="domain" description="Sulfatase N-terminal" evidence="2">
    <location>
        <begin position="256"/>
        <end position="530"/>
    </location>
</feature>
<comment type="caution">
    <text evidence="4">The sequence shown here is derived from an EMBL/GenBank/DDBJ whole genome shotgun (WGS) entry which is preliminary data.</text>
</comment>
<dbReference type="Pfam" id="PF00884">
    <property type="entry name" value="Sulfatase"/>
    <property type="match status" value="1"/>
</dbReference>
<dbReference type="SUPFAM" id="SSF53649">
    <property type="entry name" value="Alkaline phosphatase-like"/>
    <property type="match status" value="1"/>
</dbReference>
<dbReference type="InterPro" id="IPR052701">
    <property type="entry name" value="GAG_Ulvan_Degrading_Sulfatases"/>
</dbReference>
<dbReference type="PIRSF" id="PIRSF004950">
    <property type="entry name" value="Mmb_sulf_HI0842"/>
    <property type="match status" value="1"/>
</dbReference>
<feature type="domain" description="Inner membrane protein YejM N-terminal" evidence="3">
    <location>
        <begin position="8"/>
        <end position="248"/>
    </location>
</feature>
<evidence type="ECO:0000313" key="5">
    <source>
        <dbReference type="Proteomes" id="UP001597264"/>
    </source>
</evidence>
<gene>
    <name evidence="4" type="ORF">ACFQ2X_04650</name>
</gene>
<feature type="transmembrane region" description="Helical" evidence="1">
    <location>
        <begin position="57"/>
        <end position="75"/>
    </location>
</feature>
<dbReference type="InterPro" id="IPR024588">
    <property type="entry name" value="YejM_N"/>
</dbReference>
<reference evidence="5" key="1">
    <citation type="journal article" date="2019" name="Int. J. Syst. Evol. Microbiol.">
        <title>The Global Catalogue of Microorganisms (GCM) 10K type strain sequencing project: providing services to taxonomists for standard genome sequencing and annotation.</title>
        <authorList>
            <consortium name="The Broad Institute Genomics Platform"/>
            <consortium name="The Broad Institute Genome Sequencing Center for Infectious Disease"/>
            <person name="Wu L."/>
            <person name="Ma J."/>
        </authorList>
    </citation>
    <scope>NUCLEOTIDE SEQUENCE [LARGE SCALE GENOMIC DNA]</scope>
    <source>
        <strain evidence="5">CCUG 54356</strain>
    </source>
</reference>
<keyword evidence="5" id="KW-1185">Reference proteome</keyword>
<feature type="transmembrane region" description="Helical" evidence="1">
    <location>
        <begin position="165"/>
        <end position="183"/>
    </location>
</feature>
<dbReference type="Gene3D" id="3.40.720.10">
    <property type="entry name" value="Alkaline Phosphatase, subunit A"/>
    <property type="match status" value="1"/>
</dbReference>